<evidence type="ECO:0000256" key="2">
    <source>
        <dbReference type="SAM" id="SignalP"/>
    </source>
</evidence>
<proteinExistence type="predicted"/>
<gene>
    <name evidence="3" type="ORF">SAMN05444353_1992</name>
</gene>
<organism evidence="3 4">
    <name type="scientific">Polaribacter dokdonensis DSW-5</name>
    <dbReference type="NCBI Taxonomy" id="1300348"/>
    <lineage>
        <taxon>Bacteria</taxon>
        <taxon>Pseudomonadati</taxon>
        <taxon>Bacteroidota</taxon>
        <taxon>Flavobacteriia</taxon>
        <taxon>Flavobacteriales</taxon>
        <taxon>Flavobacteriaceae</taxon>
    </lineage>
</organism>
<keyword evidence="1" id="KW-1133">Transmembrane helix</keyword>
<accession>A0A1H5JBH2</accession>
<keyword evidence="1" id="KW-0812">Transmembrane</keyword>
<feature type="signal peptide" evidence="2">
    <location>
        <begin position="1"/>
        <end position="18"/>
    </location>
</feature>
<evidence type="ECO:0000256" key="1">
    <source>
        <dbReference type="SAM" id="Phobius"/>
    </source>
</evidence>
<sequence>MKKLVTSLLLFFSLMCFAQSTTDSINVSNKKPAFENATFSRELPANLRQKYNDDDFLYKEKEVKQTESSNINLGLVNGIIVFMKFIFPFLLGGFLIYIILKTVLNIDIRFWKKQKSVKNTTQSLEFDNEDIHQLDLDSLLQEALTTNNFRLATRYYYLKTIKKLNDLKYIDFQIEKTNSDYLLEIDNENIIPDFSYLSYIYSYIWYGEFKVDAIRFKGIQEKYQSFFEKLKNE</sequence>
<keyword evidence="1" id="KW-0472">Membrane</keyword>
<keyword evidence="2" id="KW-0732">Signal</keyword>
<protein>
    <recommendedName>
        <fullName evidence="5">DUF4129 domain-containing protein</fullName>
    </recommendedName>
</protein>
<evidence type="ECO:0000313" key="3">
    <source>
        <dbReference type="EMBL" id="SEE49819.1"/>
    </source>
</evidence>
<evidence type="ECO:0008006" key="5">
    <source>
        <dbReference type="Google" id="ProtNLM"/>
    </source>
</evidence>
<feature type="transmembrane region" description="Helical" evidence="1">
    <location>
        <begin position="79"/>
        <end position="100"/>
    </location>
</feature>
<keyword evidence="4" id="KW-1185">Reference proteome</keyword>
<evidence type="ECO:0000313" key="4">
    <source>
        <dbReference type="Proteomes" id="UP000183071"/>
    </source>
</evidence>
<dbReference type="EMBL" id="FNUE01000002">
    <property type="protein sequence ID" value="SEE49819.1"/>
    <property type="molecule type" value="Genomic_DNA"/>
</dbReference>
<reference evidence="3 4" key="1">
    <citation type="submission" date="2016-10" db="EMBL/GenBank/DDBJ databases">
        <authorList>
            <person name="Varghese N."/>
            <person name="Submissions S."/>
        </authorList>
    </citation>
    <scope>NUCLEOTIDE SEQUENCE [LARGE SCALE GENOMIC DNA]</scope>
    <source>
        <strain evidence="3 4">DSW-5</strain>
    </source>
</reference>
<name>A0A1H5JBH2_9FLAO</name>
<comment type="caution">
    <text evidence="3">The sequence shown here is derived from an EMBL/GenBank/DDBJ whole genome shotgun (WGS) entry which is preliminary data.</text>
</comment>
<dbReference type="Proteomes" id="UP000183071">
    <property type="component" value="Unassembled WGS sequence"/>
</dbReference>
<feature type="chain" id="PRO_5046685582" description="DUF4129 domain-containing protein" evidence="2">
    <location>
        <begin position="19"/>
        <end position="233"/>
    </location>
</feature>